<reference evidence="11" key="1">
    <citation type="submission" date="2023-03" db="EMBL/GenBank/DDBJ databases">
        <authorList>
            <person name="Steffen K."/>
            <person name="Cardenas P."/>
        </authorList>
    </citation>
    <scope>NUCLEOTIDE SEQUENCE</scope>
</reference>
<dbReference type="SMART" id="SM00724">
    <property type="entry name" value="TLC"/>
    <property type="match status" value="1"/>
</dbReference>
<evidence type="ECO:0000256" key="8">
    <source>
        <dbReference type="PROSITE-ProRule" id="PRU00205"/>
    </source>
</evidence>
<dbReference type="GO" id="GO:0005789">
    <property type="term" value="C:endoplasmic reticulum membrane"/>
    <property type="evidence" value="ECO:0007669"/>
    <property type="project" value="TreeGrafter"/>
</dbReference>
<feature type="transmembrane region" description="Helical" evidence="9">
    <location>
        <begin position="212"/>
        <end position="228"/>
    </location>
</feature>
<comment type="subcellular location">
    <subcellularLocation>
        <location evidence="1">Membrane</location>
        <topology evidence="1">Multi-pass membrane protein</topology>
    </subcellularLocation>
</comment>
<dbReference type="GO" id="GO:0045048">
    <property type="term" value="P:protein insertion into ER membrane"/>
    <property type="evidence" value="ECO:0007669"/>
    <property type="project" value="TreeGrafter"/>
</dbReference>
<evidence type="ECO:0000256" key="1">
    <source>
        <dbReference type="ARBA" id="ARBA00004141"/>
    </source>
</evidence>
<dbReference type="InterPro" id="IPR016447">
    <property type="entry name" value="Translocation_assoc_membrane"/>
</dbReference>
<feature type="transmembrane region" description="Helical" evidence="9">
    <location>
        <begin position="98"/>
        <end position="117"/>
    </location>
</feature>
<dbReference type="AlphaFoldDB" id="A0AA35WTM6"/>
<dbReference type="PANTHER" id="PTHR12371:SF11">
    <property type="entry name" value="TRANSLOCATING CHAIN-ASSOCIATED MEMBRANE PROTEIN"/>
    <property type="match status" value="1"/>
</dbReference>
<gene>
    <name evidence="11" type="ORF">GBAR_LOCUS18271</name>
</gene>
<feature type="transmembrane region" description="Helical" evidence="9">
    <location>
        <begin position="182"/>
        <end position="200"/>
    </location>
</feature>
<dbReference type="InterPro" id="IPR006634">
    <property type="entry name" value="TLC-dom"/>
</dbReference>
<feature type="transmembrane region" description="Helical" evidence="9">
    <location>
        <begin position="21"/>
        <end position="42"/>
    </location>
</feature>
<keyword evidence="3" id="KW-0813">Transport</keyword>
<evidence type="ECO:0000256" key="9">
    <source>
        <dbReference type="SAM" id="Phobius"/>
    </source>
</evidence>
<comment type="caution">
    <text evidence="11">The sequence shown here is derived from an EMBL/GenBank/DDBJ whole genome shotgun (WGS) entry which is preliminary data.</text>
</comment>
<feature type="transmembrane region" description="Helical" evidence="9">
    <location>
        <begin position="234"/>
        <end position="251"/>
    </location>
</feature>
<dbReference type="Pfam" id="PF03798">
    <property type="entry name" value="TRAM_LAG1_CLN8"/>
    <property type="match status" value="1"/>
</dbReference>
<feature type="transmembrane region" description="Helical" evidence="9">
    <location>
        <begin position="272"/>
        <end position="293"/>
    </location>
</feature>
<evidence type="ECO:0000313" key="11">
    <source>
        <dbReference type="EMBL" id="CAI8032304.1"/>
    </source>
</evidence>
<feature type="transmembrane region" description="Helical" evidence="9">
    <location>
        <begin position="326"/>
        <end position="347"/>
    </location>
</feature>
<evidence type="ECO:0000256" key="6">
    <source>
        <dbReference type="ARBA" id="ARBA00022989"/>
    </source>
</evidence>
<dbReference type="Proteomes" id="UP001174909">
    <property type="component" value="Unassembled WGS sequence"/>
</dbReference>
<protein>
    <submittedName>
        <fullName evidence="11">Translocating chain-associated membrane protein 1-like 1</fullName>
    </submittedName>
</protein>
<keyword evidence="4 8" id="KW-0812">Transmembrane</keyword>
<dbReference type="EMBL" id="CASHTH010002598">
    <property type="protein sequence ID" value="CAI8032304.1"/>
    <property type="molecule type" value="Genomic_DNA"/>
</dbReference>
<sequence length="360" mass="41231">MQRIRNRGNKGDGPPLFSYEFIIQNHADIVSCICMVIFMLLIPQATNSFASGLIFIHNNVTVPVEGKDAAEKSSVRLDKQKALQTTMYYHGTEDVYNVVFYCLVWIIIHALLQEYIWERTVKRLHLSKVKTSKYYDSGCLVVFYLVSVVWGLDIIISSGYATNPPLLWTNYPHSLMSLSLKFFMLTQMGFWLHCYPELVFMKAKKDEIYSKVVLYTSSLLIIAGAYSMMLQRVAVVLLVFHYAVEFLYHLCRMLHYYGKSQLADPGFHVWQALFILARVATVIIAIVTLWFGIDAAKDEAEDLEVEVEEDGDVEGSRGGIDLTHSLYRLGGLVFLLAIQMWVAWAFVSSQLERTRKKKKT</sequence>
<evidence type="ECO:0000256" key="2">
    <source>
        <dbReference type="ARBA" id="ARBA00005999"/>
    </source>
</evidence>
<keyword evidence="6 9" id="KW-1133">Transmembrane helix</keyword>
<dbReference type="PROSITE" id="PS50922">
    <property type="entry name" value="TLC"/>
    <property type="match status" value="1"/>
</dbReference>
<evidence type="ECO:0000256" key="4">
    <source>
        <dbReference type="ARBA" id="ARBA00022692"/>
    </source>
</evidence>
<name>A0AA35WTM6_GEOBA</name>
<evidence type="ECO:0000259" key="10">
    <source>
        <dbReference type="PROSITE" id="PS50922"/>
    </source>
</evidence>
<evidence type="ECO:0000256" key="7">
    <source>
        <dbReference type="ARBA" id="ARBA00023136"/>
    </source>
</evidence>
<feature type="domain" description="TLC" evidence="10">
    <location>
        <begin position="132"/>
        <end position="357"/>
    </location>
</feature>
<dbReference type="GO" id="GO:0006616">
    <property type="term" value="P:SRP-dependent cotranslational protein targeting to membrane, translocation"/>
    <property type="evidence" value="ECO:0007669"/>
    <property type="project" value="InterPro"/>
</dbReference>
<accession>A0AA35WTM6</accession>
<organism evidence="11 12">
    <name type="scientific">Geodia barretti</name>
    <name type="common">Barrett's horny sponge</name>
    <dbReference type="NCBI Taxonomy" id="519541"/>
    <lineage>
        <taxon>Eukaryota</taxon>
        <taxon>Metazoa</taxon>
        <taxon>Porifera</taxon>
        <taxon>Demospongiae</taxon>
        <taxon>Heteroscleromorpha</taxon>
        <taxon>Tetractinellida</taxon>
        <taxon>Astrophorina</taxon>
        <taxon>Geodiidae</taxon>
        <taxon>Geodia</taxon>
    </lineage>
</organism>
<proteinExistence type="inferred from homology"/>
<keyword evidence="5" id="KW-0653">Protein transport</keyword>
<dbReference type="PANTHER" id="PTHR12371">
    <property type="entry name" value="TRANSLOCATION ASSOCIATED MEMBRANE PROTEIN"/>
    <property type="match status" value="1"/>
</dbReference>
<comment type="similarity">
    <text evidence="2">Belongs to the TRAM family.</text>
</comment>
<feature type="transmembrane region" description="Helical" evidence="9">
    <location>
        <begin position="138"/>
        <end position="162"/>
    </location>
</feature>
<evidence type="ECO:0000313" key="12">
    <source>
        <dbReference type="Proteomes" id="UP001174909"/>
    </source>
</evidence>
<evidence type="ECO:0000256" key="3">
    <source>
        <dbReference type="ARBA" id="ARBA00022448"/>
    </source>
</evidence>
<keyword evidence="12" id="KW-1185">Reference proteome</keyword>
<evidence type="ECO:0000256" key="5">
    <source>
        <dbReference type="ARBA" id="ARBA00022927"/>
    </source>
</evidence>
<keyword evidence="7 8" id="KW-0472">Membrane</keyword>